<organism evidence="7 8">
    <name type="scientific">Dipteronia sinensis</name>
    <dbReference type="NCBI Taxonomy" id="43782"/>
    <lineage>
        <taxon>Eukaryota</taxon>
        <taxon>Viridiplantae</taxon>
        <taxon>Streptophyta</taxon>
        <taxon>Embryophyta</taxon>
        <taxon>Tracheophyta</taxon>
        <taxon>Spermatophyta</taxon>
        <taxon>Magnoliopsida</taxon>
        <taxon>eudicotyledons</taxon>
        <taxon>Gunneridae</taxon>
        <taxon>Pentapetalae</taxon>
        <taxon>rosids</taxon>
        <taxon>malvids</taxon>
        <taxon>Sapindales</taxon>
        <taxon>Sapindaceae</taxon>
        <taxon>Hippocastanoideae</taxon>
        <taxon>Acereae</taxon>
        <taxon>Dipteronia</taxon>
    </lineage>
</organism>
<feature type="region of interest" description="Disordered" evidence="5">
    <location>
        <begin position="97"/>
        <end position="139"/>
    </location>
</feature>
<dbReference type="InterPro" id="IPR004332">
    <property type="entry name" value="Transposase_MuDR"/>
</dbReference>
<gene>
    <name evidence="7" type="ORF">Dsin_023603</name>
</gene>
<feature type="compositionally biased region" description="Basic and acidic residues" evidence="5">
    <location>
        <begin position="121"/>
        <end position="139"/>
    </location>
</feature>
<evidence type="ECO:0000313" key="7">
    <source>
        <dbReference type="EMBL" id="KAK3200188.1"/>
    </source>
</evidence>
<keyword evidence="1" id="KW-0479">Metal-binding</keyword>
<dbReference type="GO" id="GO:0008270">
    <property type="term" value="F:zinc ion binding"/>
    <property type="evidence" value="ECO:0007669"/>
    <property type="project" value="UniProtKB-KW"/>
</dbReference>
<evidence type="ECO:0000256" key="1">
    <source>
        <dbReference type="ARBA" id="ARBA00022723"/>
    </source>
</evidence>
<accession>A0AAE0A3L3</accession>
<keyword evidence="2 4" id="KW-0863">Zinc-finger</keyword>
<evidence type="ECO:0000313" key="8">
    <source>
        <dbReference type="Proteomes" id="UP001281410"/>
    </source>
</evidence>
<dbReference type="PANTHER" id="PTHR31973:SF190">
    <property type="entry name" value="MULE TRANSPOSASE DOMAIN-CONTAINING PROTEIN"/>
    <property type="match status" value="1"/>
</dbReference>
<evidence type="ECO:0000256" key="5">
    <source>
        <dbReference type="SAM" id="MobiDB-lite"/>
    </source>
</evidence>
<reference evidence="7" key="1">
    <citation type="journal article" date="2023" name="Plant J.">
        <title>Genome sequences and population genomics provide insights into the demographic history, inbreeding, and mutation load of two 'living fossil' tree species of Dipteronia.</title>
        <authorList>
            <person name="Feng Y."/>
            <person name="Comes H.P."/>
            <person name="Chen J."/>
            <person name="Zhu S."/>
            <person name="Lu R."/>
            <person name="Zhang X."/>
            <person name="Li P."/>
            <person name="Qiu J."/>
            <person name="Olsen K.M."/>
            <person name="Qiu Y."/>
        </authorList>
    </citation>
    <scope>NUCLEOTIDE SEQUENCE</scope>
    <source>
        <strain evidence="7">NBL</strain>
    </source>
</reference>
<feature type="compositionally biased region" description="Basic residues" evidence="5">
    <location>
        <begin position="376"/>
        <end position="386"/>
    </location>
</feature>
<evidence type="ECO:0000256" key="3">
    <source>
        <dbReference type="ARBA" id="ARBA00022833"/>
    </source>
</evidence>
<dbReference type="EMBL" id="JANJYJ010000007">
    <property type="protein sequence ID" value="KAK3200188.1"/>
    <property type="molecule type" value="Genomic_DNA"/>
</dbReference>
<proteinExistence type="predicted"/>
<dbReference type="PROSITE" id="PS50966">
    <property type="entry name" value="ZF_SWIM"/>
    <property type="match status" value="1"/>
</dbReference>
<sequence>MVGARKNSEDQLQYDPDDPENYFSFMVHHGGEFCGELDNNIGGTINFFDFVSLEELSLLDMDEIAIKLGVVDLYLEPIVPLQEVKWDELISSQQPESQYHRFGEASDANEAEADNNNGAKNDAEEHRHVGDEHMPTDHGPAGDEHGLMLLMSIGLLIMGLMVPNLPREECADGYDIDDISDELRNLEGSDGEEVEGGPIRKFISISYHEFNPTRDMQDPVFKVGMEFGSVDIFRKAVRAHAVKQMRNVKFAKNDPNRVRAVCKFVKKVKQDSCFCYPVYSGNYKYQVTGRGEDQFVVDIDKKTCACKKWQLIGIPCIHGMTALLSSNRDHIDFIDNKYKKATFLKAYTTVIYGINGPSMWPKTNDTPMQCPDFKKQRGKPKKARTL</sequence>
<feature type="domain" description="SWIM-type" evidence="6">
    <location>
        <begin position="295"/>
        <end position="327"/>
    </location>
</feature>
<evidence type="ECO:0000256" key="2">
    <source>
        <dbReference type="ARBA" id="ARBA00022771"/>
    </source>
</evidence>
<protein>
    <recommendedName>
        <fullName evidence="6">SWIM-type domain-containing protein</fullName>
    </recommendedName>
</protein>
<feature type="region of interest" description="Disordered" evidence="5">
    <location>
        <begin position="363"/>
        <end position="386"/>
    </location>
</feature>
<dbReference type="Pfam" id="PF04434">
    <property type="entry name" value="SWIM"/>
    <property type="match status" value="1"/>
</dbReference>
<dbReference type="InterPro" id="IPR007527">
    <property type="entry name" value="Znf_SWIM"/>
</dbReference>
<dbReference type="Pfam" id="PF03108">
    <property type="entry name" value="DBD_Tnp_Mut"/>
    <property type="match status" value="1"/>
</dbReference>
<dbReference type="InterPro" id="IPR006564">
    <property type="entry name" value="Znf_PMZ"/>
</dbReference>
<name>A0AAE0A3L3_9ROSI</name>
<evidence type="ECO:0000256" key="4">
    <source>
        <dbReference type="PROSITE-ProRule" id="PRU00325"/>
    </source>
</evidence>
<keyword evidence="8" id="KW-1185">Reference proteome</keyword>
<dbReference type="PANTHER" id="PTHR31973">
    <property type="entry name" value="POLYPROTEIN, PUTATIVE-RELATED"/>
    <property type="match status" value="1"/>
</dbReference>
<dbReference type="SMART" id="SM00575">
    <property type="entry name" value="ZnF_PMZ"/>
    <property type="match status" value="1"/>
</dbReference>
<keyword evidence="3" id="KW-0862">Zinc</keyword>
<dbReference type="AlphaFoldDB" id="A0AAE0A3L3"/>
<dbReference type="Proteomes" id="UP001281410">
    <property type="component" value="Unassembled WGS sequence"/>
</dbReference>
<evidence type="ECO:0000259" key="6">
    <source>
        <dbReference type="PROSITE" id="PS50966"/>
    </source>
</evidence>
<comment type="caution">
    <text evidence="7">The sequence shown here is derived from an EMBL/GenBank/DDBJ whole genome shotgun (WGS) entry which is preliminary data.</text>
</comment>